<dbReference type="AlphaFoldDB" id="A0A495D4H4"/>
<dbReference type="InterPro" id="IPR003594">
    <property type="entry name" value="HATPase_dom"/>
</dbReference>
<sequence length="650" mass="69761">MASDRATGTDAKPNAMKTGPVLTAPAMRLMLIAIISLTALAAVLWLAIRPVAPGSDIRPLFAQPAKLWPQLIVGFGAAILSGWVWALRPRDLATRLFALSGLATLTFTFAAAALDVHASGLADASFRMVLMLNASGASAFGIIFIALFLVYPGHLKHGRILAAIIGVIFGLWTLLALSGHLAGHLASVHLITTLEMVGIMLAVAAQYIAARHDPTARAITVWFGLAVLFGAGGFIVLNAVPNTFGYPPLLTAEYAFCFFGLIYIGVAAGLRRYRLFELGEWAFRILFYAAGTAVLVALDAALIFLFPIGPGSAFGLSLLFIAFAYLPLRDGLARRFMPRSRLREDELFGAVVAVALEASRRRRAERWAQLVTETFNPLETTLDPAPVDAPEIAEEGLTLRLPAMTGIPPLILRYPWAGRGLFGPAQRDLARRLIDLMAHAEASRDAYDRGVAEERGRIARDMHDNIGAQLLGALHSADRERKDLMIRETLTDLRDIINNASTPGLDLDETLADLRVETADRLGAVGITLDWEMDIGATPSLSTGGTHALRSVIREAVSNTIKHSGAKTMRVRATREGDVARVVMTDDGRGLPAVRTGRGHGLANMQSRSQSLKGELTLDGGTGGTQICLRFPLAPVTSNPPVPSCEEAHG</sequence>
<feature type="transmembrane region" description="Helical" evidence="4">
    <location>
        <begin position="252"/>
        <end position="273"/>
    </location>
</feature>
<organism evidence="6 7">
    <name type="scientific">Maricaulis maris</name>
    <dbReference type="NCBI Taxonomy" id="74318"/>
    <lineage>
        <taxon>Bacteria</taxon>
        <taxon>Pseudomonadati</taxon>
        <taxon>Pseudomonadota</taxon>
        <taxon>Alphaproteobacteria</taxon>
        <taxon>Maricaulales</taxon>
        <taxon>Maricaulaceae</taxon>
        <taxon>Maricaulis</taxon>
    </lineage>
</organism>
<reference evidence="6 7" key="1">
    <citation type="submission" date="2018-10" db="EMBL/GenBank/DDBJ databases">
        <title>Genomic Encyclopedia of Type Strains, Phase IV (KMG-IV): sequencing the most valuable type-strain genomes for metagenomic binning, comparative biology and taxonomic classification.</title>
        <authorList>
            <person name="Goeker M."/>
        </authorList>
    </citation>
    <scope>NUCLEOTIDE SEQUENCE [LARGE SCALE GENOMIC DNA]</scope>
    <source>
        <strain evidence="6 7">DSM 4734</strain>
    </source>
</reference>
<evidence type="ECO:0000256" key="2">
    <source>
        <dbReference type="ARBA" id="ARBA00022777"/>
    </source>
</evidence>
<feature type="transmembrane region" description="Helical" evidence="4">
    <location>
        <begin position="26"/>
        <end position="48"/>
    </location>
</feature>
<protein>
    <submittedName>
        <fullName evidence="6">Histidine kinase/DNA gyrase B/HSP90-like ATPase</fullName>
    </submittedName>
</protein>
<dbReference type="InterPro" id="IPR050482">
    <property type="entry name" value="Sensor_HK_TwoCompSys"/>
</dbReference>
<feature type="transmembrane region" description="Helical" evidence="4">
    <location>
        <begin position="160"/>
        <end position="182"/>
    </location>
</feature>
<evidence type="ECO:0000313" key="7">
    <source>
        <dbReference type="Proteomes" id="UP000273675"/>
    </source>
</evidence>
<comment type="caution">
    <text evidence="6">The sequence shown here is derived from an EMBL/GenBank/DDBJ whole genome shotgun (WGS) entry which is preliminary data.</text>
</comment>
<accession>A0A495D4H4</accession>
<feature type="transmembrane region" description="Helical" evidence="4">
    <location>
        <begin position="126"/>
        <end position="151"/>
    </location>
</feature>
<dbReference type="GO" id="GO:0000160">
    <property type="term" value="P:phosphorelay signal transduction system"/>
    <property type="evidence" value="ECO:0007669"/>
    <property type="project" value="UniProtKB-KW"/>
</dbReference>
<keyword evidence="1" id="KW-0808">Transferase</keyword>
<dbReference type="SUPFAM" id="SSF55874">
    <property type="entry name" value="ATPase domain of HSP90 chaperone/DNA topoisomerase II/histidine kinase"/>
    <property type="match status" value="1"/>
</dbReference>
<dbReference type="CDD" id="cd16917">
    <property type="entry name" value="HATPase_UhpB-NarQ-NarX-like"/>
    <property type="match status" value="1"/>
</dbReference>
<dbReference type="Gene3D" id="3.30.565.10">
    <property type="entry name" value="Histidine kinase-like ATPase, C-terminal domain"/>
    <property type="match status" value="1"/>
</dbReference>
<keyword evidence="4" id="KW-0472">Membrane</keyword>
<evidence type="ECO:0000313" key="6">
    <source>
        <dbReference type="EMBL" id="RKQ95689.1"/>
    </source>
</evidence>
<keyword evidence="4" id="KW-1133">Transmembrane helix</keyword>
<evidence type="ECO:0000256" key="4">
    <source>
        <dbReference type="SAM" id="Phobius"/>
    </source>
</evidence>
<dbReference type="EMBL" id="RBIM01000006">
    <property type="protein sequence ID" value="RKQ95689.1"/>
    <property type="molecule type" value="Genomic_DNA"/>
</dbReference>
<keyword evidence="4" id="KW-0812">Transmembrane</keyword>
<feature type="domain" description="Histidine kinase" evidence="5">
    <location>
        <begin position="457"/>
        <end position="635"/>
    </location>
</feature>
<dbReference type="PROSITE" id="PS50109">
    <property type="entry name" value="HIS_KIN"/>
    <property type="match status" value="1"/>
</dbReference>
<evidence type="ECO:0000256" key="1">
    <source>
        <dbReference type="ARBA" id="ARBA00022679"/>
    </source>
</evidence>
<dbReference type="SMART" id="SM00387">
    <property type="entry name" value="HATPase_c"/>
    <property type="match status" value="1"/>
</dbReference>
<keyword evidence="2 6" id="KW-0418">Kinase</keyword>
<dbReference type="Proteomes" id="UP000273675">
    <property type="component" value="Unassembled WGS sequence"/>
</dbReference>
<dbReference type="PANTHER" id="PTHR24421">
    <property type="entry name" value="NITRATE/NITRITE SENSOR PROTEIN NARX-RELATED"/>
    <property type="match status" value="1"/>
</dbReference>
<dbReference type="InterPro" id="IPR036890">
    <property type="entry name" value="HATPase_C_sf"/>
</dbReference>
<dbReference type="Gene3D" id="1.20.5.1930">
    <property type="match status" value="1"/>
</dbReference>
<feature type="transmembrane region" description="Helical" evidence="4">
    <location>
        <begin position="285"/>
        <end position="306"/>
    </location>
</feature>
<proteinExistence type="predicted"/>
<feature type="transmembrane region" description="Helical" evidence="4">
    <location>
        <begin position="221"/>
        <end position="240"/>
    </location>
</feature>
<evidence type="ECO:0000259" key="5">
    <source>
        <dbReference type="PROSITE" id="PS50109"/>
    </source>
</evidence>
<gene>
    <name evidence="6" type="ORF">C7435_2795</name>
</gene>
<feature type="transmembrane region" description="Helical" evidence="4">
    <location>
        <begin position="312"/>
        <end position="328"/>
    </location>
</feature>
<keyword evidence="3" id="KW-0902">Two-component regulatory system</keyword>
<dbReference type="PANTHER" id="PTHR24421:SF61">
    <property type="entry name" value="OXYGEN SENSOR HISTIDINE KINASE NREB"/>
    <property type="match status" value="1"/>
</dbReference>
<name>A0A495D4H4_9PROT</name>
<dbReference type="InterPro" id="IPR005467">
    <property type="entry name" value="His_kinase_dom"/>
</dbReference>
<feature type="transmembrane region" description="Helical" evidence="4">
    <location>
        <begin position="96"/>
        <end position="114"/>
    </location>
</feature>
<dbReference type="Pfam" id="PF02518">
    <property type="entry name" value="HATPase_c"/>
    <property type="match status" value="1"/>
</dbReference>
<feature type="transmembrane region" description="Helical" evidence="4">
    <location>
        <begin position="68"/>
        <end position="87"/>
    </location>
</feature>
<evidence type="ECO:0000256" key="3">
    <source>
        <dbReference type="ARBA" id="ARBA00023012"/>
    </source>
</evidence>
<dbReference type="GO" id="GO:0016301">
    <property type="term" value="F:kinase activity"/>
    <property type="evidence" value="ECO:0007669"/>
    <property type="project" value="UniProtKB-KW"/>
</dbReference>
<feature type="transmembrane region" description="Helical" evidence="4">
    <location>
        <begin position="188"/>
        <end position="209"/>
    </location>
</feature>